<dbReference type="AlphaFoldDB" id="A0A5C4T5R7"/>
<gene>
    <name evidence="2" type="ORF">FE784_24860</name>
</gene>
<feature type="transmembrane region" description="Helical" evidence="1">
    <location>
        <begin position="84"/>
        <end position="104"/>
    </location>
</feature>
<keyword evidence="1" id="KW-0472">Membrane</keyword>
<dbReference type="RefSeq" id="WP_139604965.1">
    <property type="nucleotide sequence ID" value="NZ_VDCQ01000041.1"/>
</dbReference>
<protein>
    <recommendedName>
        <fullName evidence="4">DUF1269 domain-containing protein</fullName>
    </recommendedName>
</protein>
<evidence type="ECO:0000313" key="3">
    <source>
        <dbReference type="Proteomes" id="UP000307943"/>
    </source>
</evidence>
<evidence type="ECO:0008006" key="4">
    <source>
        <dbReference type="Google" id="ProtNLM"/>
    </source>
</evidence>
<name>A0A5C4T5R7_9BACL</name>
<proteinExistence type="predicted"/>
<feature type="transmembrane region" description="Helical" evidence="1">
    <location>
        <begin position="56"/>
        <end position="78"/>
    </location>
</feature>
<keyword evidence="1" id="KW-0812">Transmembrane</keyword>
<accession>A0A5C4T5R7</accession>
<organism evidence="2 3">
    <name type="scientific">Paenibacillus hemerocallicola</name>
    <dbReference type="NCBI Taxonomy" id="1172614"/>
    <lineage>
        <taxon>Bacteria</taxon>
        <taxon>Bacillati</taxon>
        <taxon>Bacillota</taxon>
        <taxon>Bacilli</taxon>
        <taxon>Bacillales</taxon>
        <taxon>Paenibacillaceae</taxon>
        <taxon>Paenibacillus</taxon>
    </lineage>
</organism>
<dbReference type="OrthoDB" id="1683109at2"/>
<evidence type="ECO:0000256" key="1">
    <source>
        <dbReference type="SAM" id="Phobius"/>
    </source>
</evidence>
<keyword evidence="1" id="KW-1133">Transmembrane helix</keyword>
<evidence type="ECO:0000313" key="2">
    <source>
        <dbReference type="EMBL" id="TNJ63549.1"/>
    </source>
</evidence>
<sequence length="153" mass="16745">MYLISAFQQSLDVELAVTELEQLGIGKERILAVPLDQLMGGRPLLDTIHRSDGISLFDLGSVLGTVCAVLGASFGFVWVWGPVIWGLIGFGAGFVAGFALDVLINRHYLKRKRVKRPAAELILMVRCLSGEQSSVRQVLERHFALGVGKVERP</sequence>
<dbReference type="EMBL" id="VDCQ01000041">
    <property type="protein sequence ID" value="TNJ63549.1"/>
    <property type="molecule type" value="Genomic_DNA"/>
</dbReference>
<keyword evidence="3" id="KW-1185">Reference proteome</keyword>
<reference evidence="2 3" key="1">
    <citation type="submission" date="2019-05" db="EMBL/GenBank/DDBJ databases">
        <title>We sequenced the genome of Paenibacillus hemerocallicola KCTC 33185 for further insight into its adaptation and study the phylogeny of Paenibacillus.</title>
        <authorList>
            <person name="Narsing Rao M.P."/>
        </authorList>
    </citation>
    <scope>NUCLEOTIDE SEQUENCE [LARGE SCALE GENOMIC DNA]</scope>
    <source>
        <strain evidence="2 3">KCTC 33185</strain>
    </source>
</reference>
<dbReference type="Proteomes" id="UP000307943">
    <property type="component" value="Unassembled WGS sequence"/>
</dbReference>
<comment type="caution">
    <text evidence="2">The sequence shown here is derived from an EMBL/GenBank/DDBJ whole genome shotgun (WGS) entry which is preliminary data.</text>
</comment>